<dbReference type="Proteomes" id="UP000663833">
    <property type="component" value="Unassembled WGS sequence"/>
</dbReference>
<proteinExistence type="predicted"/>
<accession>A0A817S726</accession>
<evidence type="ECO:0000313" key="2">
    <source>
        <dbReference type="Proteomes" id="UP000663833"/>
    </source>
</evidence>
<evidence type="ECO:0000313" key="1">
    <source>
        <dbReference type="EMBL" id="CAF3285165.1"/>
    </source>
</evidence>
<comment type="caution">
    <text evidence="1">The sequence shown here is derived from an EMBL/GenBank/DDBJ whole genome shotgun (WGS) entry which is preliminary data.</text>
</comment>
<gene>
    <name evidence="1" type="ORF">LUA448_LOCUS6808</name>
</gene>
<name>A0A817S726_9BILA</name>
<reference evidence="1" key="1">
    <citation type="submission" date="2021-02" db="EMBL/GenBank/DDBJ databases">
        <authorList>
            <person name="Nowell W R."/>
        </authorList>
    </citation>
    <scope>NUCLEOTIDE SEQUENCE</scope>
</reference>
<dbReference type="AlphaFoldDB" id="A0A817S726"/>
<dbReference type="PANTHER" id="PTHR47839:SF1">
    <property type="entry name" value="DOMAIN PROTEIN, PUTATIVE (AFU_ORTHOLOGUE AFUA_6G04830)-RELATED"/>
    <property type="match status" value="1"/>
</dbReference>
<protein>
    <submittedName>
        <fullName evidence="1">Uncharacterized protein</fullName>
    </submittedName>
</protein>
<dbReference type="EMBL" id="CAJNYD010000666">
    <property type="protein sequence ID" value="CAF3285165.1"/>
    <property type="molecule type" value="Genomic_DNA"/>
</dbReference>
<organism evidence="1 2">
    <name type="scientific">Rotaria socialis</name>
    <dbReference type="NCBI Taxonomy" id="392032"/>
    <lineage>
        <taxon>Eukaryota</taxon>
        <taxon>Metazoa</taxon>
        <taxon>Spiralia</taxon>
        <taxon>Gnathifera</taxon>
        <taxon>Rotifera</taxon>
        <taxon>Eurotatoria</taxon>
        <taxon>Bdelloidea</taxon>
        <taxon>Philodinida</taxon>
        <taxon>Philodinidae</taxon>
        <taxon>Rotaria</taxon>
    </lineage>
</organism>
<sequence length="244" mass="28323">MPESIHHNNSNIDDAPQIASAKKQLRASNPTSVIRFPEDFKNFDANNVKQMRRIVQPSQAYCNLTFIQGEHTKEELCCSYVDLPAANMKRLENVDTSIPLSLEQNITKTSKMIDQAKQLAWALTAVAANVFWLNIQALNLFSRIAFNINGALFFNLRYFEQIFAGQLQDYLRKPNEPNSSVFTIVNFYFIVICHELTHNMYSNHDLHFTQCLQQLDVGFIVQKETFLRHFSFRNYLTKNDEEIF</sequence>
<dbReference type="PANTHER" id="PTHR47839">
    <property type="entry name" value="DOMAIN PROTEIN, PUTATIVE (AFU_ORTHOLOGUE AFUA_6G04830)-RELATED"/>
    <property type="match status" value="1"/>
</dbReference>